<evidence type="ECO:0000256" key="6">
    <source>
        <dbReference type="ARBA" id="ARBA00023002"/>
    </source>
</evidence>
<dbReference type="AlphaFoldDB" id="A0A9W9A1R1"/>
<dbReference type="InterPro" id="IPR050364">
    <property type="entry name" value="Cytochrome_P450_fung"/>
</dbReference>
<dbReference type="PANTHER" id="PTHR46300:SF5">
    <property type="entry name" value="CYTOCHROME P450"/>
    <property type="match status" value="1"/>
</dbReference>
<evidence type="ECO:0000313" key="12">
    <source>
        <dbReference type="EMBL" id="KAJ4471562.1"/>
    </source>
</evidence>
<reference evidence="12" key="1">
    <citation type="submission" date="2022-08" db="EMBL/GenBank/DDBJ databases">
        <title>A Global Phylogenomic Analysis of the Shiitake Genus Lentinula.</title>
        <authorList>
            <consortium name="DOE Joint Genome Institute"/>
            <person name="Sierra-Patev S."/>
            <person name="Min B."/>
            <person name="Naranjo-Ortiz M."/>
            <person name="Looney B."/>
            <person name="Konkel Z."/>
            <person name="Slot J.C."/>
            <person name="Sakamoto Y."/>
            <person name="Steenwyk J.L."/>
            <person name="Rokas A."/>
            <person name="Carro J."/>
            <person name="Camarero S."/>
            <person name="Ferreira P."/>
            <person name="Molpeceres G."/>
            <person name="Ruiz-Duenas F.J."/>
            <person name="Serrano A."/>
            <person name="Henrissat B."/>
            <person name="Drula E."/>
            <person name="Hughes K.W."/>
            <person name="Mata J.L."/>
            <person name="Ishikawa N.K."/>
            <person name="Vargas-Isla R."/>
            <person name="Ushijima S."/>
            <person name="Smith C.A."/>
            <person name="Ahrendt S."/>
            <person name="Andreopoulos W."/>
            <person name="He G."/>
            <person name="Labutti K."/>
            <person name="Lipzen A."/>
            <person name="Ng V."/>
            <person name="Riley R."/>
            <person name="Sandor L."/>
            <person name="Barry K."/>
            <person name="Martinez A.T."/>
            <person name="Xiao Y."/>
            <person name="Gibbons J.G."/>
            <person name="Terashima K."/>
            <person name="Grigoriev I.V."/>
            <person name="Hibbett D.S."/>
        </authorList>
    </citation>
    <scope>NUCLEOTIDE SEQUENCE</scope>
    <source>
        <strain evidence="12">JLM2183</strain>
    </source>
</reference>
<dbReference type="Pfam" id="PF00067">
    <property type="entry name" value="p450"/>
    <property type="match status" value="1"/>
</dbReference>
<dbReference type="GO" id="GO:0016705">
    <property type="term" value="F:oxidoreductase activity, acting on paired donors, with incorporation or reduction of molecular oxygen"/>
    <property type="evidence" value="ECO:0007669"/>
    <property type="project" value="InterPro"/>
</dbReference>
<evidence type="ECO:0000256" key="9">
    <source>
        <dbReference type="PIRSR" id="PIRSR602401-1"/>
    </source>
</evidence>
<keyword evidence="6 10" id="KW-0560">Oxidoreductase</keyword>
<comment type="caution">
    <text evidence="12">The sequence shown here is derived from an EMBL/GenBank/DDBJ whole genome shotgun (WGS) entry which is preliminary data.</text>
</comment>
<dbReference type="InterPro" id="IPR036396">
    <property type="entry name" value="Cyt_P450_sf"/>
</dbReference>
<accession>A0A9W9A1R1</accession>
<dbReference type="PRINTS" id="PR00463">
    <property type="entry name" value="EP450I"/>
</dbReference>
<dbReference type="InterPro" id="IPR001128">
    <property type="entry name" value="Cyt_P450"/>
</dbReference>
<comment type="pathway">
    <text evidence="2">Secondary metabolite biosynthesis.</text>
</comment>
<name>A0A9W9A1R1_9AGAR</name>
<sequence>MRTFILAMSFNPTIQKQGQQMVDAALGGRLPDFNDYGKVPCIDALINETLRWKPPLPLTIPHCSTEEDHCDGFYIPKGSIVVGNVCAILQDEETYGPNTDLFNPQRFLTETGELNKNLSADAAFGYGRRQCPGKAMAKEFMWMAITSILATLDIHSAVGEDGVPLKPNVDYLPRGNINIPPPFKCSFEPRSTQTRTWNEDYTDEE</sequence>
<keyword evidence="5 9" id="KW-0479">Metal-binding</keyword>
<keyword evidence="4 9" id="KW-0349">Heme</keyword>
<dbReference type="Gene3D" id="1.10.630.10">
    <property type="entry name" value="Cytochrome P450"/>
    <property type="match status" value="1"/>
</dbReference>
<dbReference type="SUPFAM" id="SSF48264">
    <property type="entry name" value="Cytochrome P450"/>
    <property type="match status" value="1"/>
</dbReference>
<evidence type="ECO:0000256" key="7">
    <source>
        <dbReference type="ARBA" id="ARBA00023004"/>
    </source>
</evidence>
<dbReference type="PANTHER" id="PTHR46300">
    <property type="entry name" value="P450, PUTATIVE (EUROFUNG)-RELATED-RELATED"/>
    <property type="match status" value="1"/>
</dbReference>
<protein>
    <submittedName>
        <fullName evidence="12">Cytochrome P450</fullName>
    </submittedName>
</protein>
<proteinExistence type="inferred from homology"/>
<dbReference type="Proteomes" id="UP001150266">
    <property type="component" value="Unassembled WGS sequence"/>
</dbReference>
<evidence type="ECO:0000256" key="4">
    <source>
        <dbReference type="ARBA" id="ARBA00022617"/>
    </source>
</evidence>
<dbReference type="PROSITE" id="PS00086">
    <property type="entry name" value="CYTOCHROME_P450"/>
    <property type="match status" value="1"/>
</dbReference>
<keyword evidence="7 9" id="KW-0408">Iron</keyword>
<evidence type="ECO:0000256" key="11">
    <source>
        <dbReference type="SAM" id="MobiDB-lite"/>
    </source>
</evidence>
<gene>
    <name evidence="12" type="ORF">J3R30DRAFT_3526609</name>
</gene>
<comment type="cofactor">
    <cofactor evidence="1 9">
        <name>heme</name>
        <dbReference type="ChEBI" id="CHEBI:30413"/>
    </cofactor>
</comment>
<evidence type="ECO:0000256" key="2">
    <source>
        <dbReference type="ARBA" id="ARBA00005179"/>
    </source>
</evidence>
<keyword evidence="8 10" id="KW-0503">Monooxygenase</keyword>
<dbReference type="EMBL" id="JAOTPV010000022">
    <property type="protein sequence ID" value="KAJ4471562.1"/>
    <property type="molecule type" value="Genomic_DNA"/>
</dbReference>
<evidence type="ECO:0000256" key="1">
    <source>
        <dbReference type="ARBA" id="ARBA00001971"/>
    </source>
</evidence>
<evidence type="ECO:0000256" key="3">
    <source>
        <dbReference type="ARBA" id="ARBA00010617"/>
    </source>
</evidence>
<dbReference type="GO" id="GO:0005506">
    <property type="term" value="F:iron ion binding"/>
    <property type="evidence" value="ECO:0007669"/>
    <property type="project" value="InterPro"/>
</dbReference>
<evidence type="ECO:0000313" key="13">
    <source>
        <dbReference type="Proteomes" id="UP001150266"/>
    </source>
</evidence>
<dbReference type="GO" id="GO:0004497">
    <property type="term" value="F:monooxygenase activity"/>
    <property type="evidence" value="ECO:0007669"/>
    <property type="project" value="UniProtKB-KW"/>
</dbReference>
<evidence type="ECO:0000256" key="5">
    <source>
        <dbReference type="ARBA" id="ARBA00022723"/>
    </source>
</evidence>
<evidence type="ECO:0000256" key="10">
    <source>
        <dbReference type="RuleBase" id="RU000461"/>
    </source>
</evidence>
<feature type="region of interest" description="Disordered" evidence="11">
    <location>
        <begin position="183"/>
        <end position="205"/>
    </location>
</feature>
<evidence type="ECO:0000256" key="8">
    <source>
        <dbReference type="ARBA" id="ARBA00023033"/>
    </source>
</evidence>
<comment type="similarity">
    <text evidence="3 10">Belongs to the cytochrome P450 family.</text>
</comment>
<dbReference type="GO" id="GO:0020037">
    <property type="term" value="F:heme binding"/>
    <property type="evidence" value="ECO:0007669"/>
    <property type="project" value="InterPro"/>
</dbReference>
<keyword evidence="13" id="KW-1185">Reference proteome</keyword>
<dbReference type="InterPro" id="IPR017972">
    <property type="entry name" value="Cyt_P450_CS"/>
</dbReference>
<feature type="binding site" description="axial binding residue" evidence="9">
    <location>
        <position position="131"/>
    </location>
    <ligand>
        <name>heme</name>
        <dbReference type="ChEBI" id="CHEBI:30413"/>
    </ligand>
    <ligandPart>
        <name>Fe</name>
        <dbReference type="ChEBI" id="CHEBI:18248"/>
    </ligandPart>
</feature>
<dbReference type="OrthoDB" id="2789670at2759"/>
<dbReference type="PRINTS" id="PR00385">
    <property type="entry name" value="P450"/>
</dbReference>
<dbReference type="InterPro" id="IPR002401">
    <property type="entry name" value="Cyt_P450_E_grp-I"/>
</dbReference>
<organism evidence="12 13">
    <name type="scientific">Lentinula aciculospora</name>
    <dbReference type="NCBI Taxonomy" id="153920"/>
    <lineage>
        <taxon>Eukaryota</taxon>
        <taxon>Fungi</taxon>
        <taxon>Dikarya</taxon>
        <taxon>Basidiomycota</taxon>
        <taxon>Agaricomycotina</taxon>
        <taxon>Agaricomycetes</taxon>
        <taxon>Agaricomycetidae</taxon>
        <taxon>Agaricales</taxon>
        <taxon>Marasmiineae</taxon>
        <taxon>Omphalotaceae</taxon>
        <taxon>Lentinula</taxon>
    </lineage>
</organism>